<feature type="compositionally biased region" description="Polar residues" evidence="1">
    <location>
        <begin position="73"/>
        <end position="92"/>
    </location>
</feature>
<dbReference type="AlphaFoldDB" id="A0A813W987"/>
<comment type="caution">
    <text evidence="2">The sequence shown here is derived from an EMBL/GenBank/DDBJ whole genome shotgun (WGS) entry which is preliminary data.</text>
</comment>
<gene>
    <name evidence="2" type="ORF">GPM918_LOCUS5891</name>
    <name evidence="3" type="ORF">SRO942_LOCUS5891</name>
</gene>
<accession>A0A813W987</accession>
<evidence type="ECO:0000256" key="1">
    <source>
        <dbReference type="SAM" id="MobiDB-lite"/>
    </source>
</evidence>
<evidence type="ECO:0000313" key="3">
    <source>
        <dbReference type="EMBL" id="CAF3635064.1"/>
    </source>
</evidence>
<dbReference type="EMBL" id="CAJOBC010000877">
    <property type="protein sequence ID" value="CAF3635064.1"/>
    <property type="molecule type" value="Genomic_DNA"/>
</dbReference>
<feature type="compositionally biased region" description="Polar residues" evidence="1">
    <location>
        <begin position="42"/>
        <end position="65"/>
    </location>
</feature>
<organism evidence="2 4">
    <name type="scientific">Didymodactylos carnosus</name>
    <dbReference type="NCBI Taxonomy" id="1234261"/>
    <lineage>
        <taxon>Eukaryota</taxon>
        <taxon>Metazoa</taxon>
        <taxon>Spiralia</taxon>
        <taxon>Gnathifera</taxon>
        <taxon>Rotifera</taxon>
        <taxon>Eurotatoria</taxon>
        <taxon>Bdelloidea</taxon>
        <taxon>Philodinida</taxon>
        <taxon>Philodinidae</taxon>
        <taxon>Didymodactylos</taxon>
    </lineage>
</organism>
<sequence length="92" mass="10594">MKFVYIRKHLTLIQSQIAYERRQQQRNHSQTQDIQQEALLQASKTPSTPSTIPKIATYQSYSNPPINRRSIHLSGNKQTNINQQQSSGVTIE</sequence>
<name>A0A813W987_9BILA</name>
<evidence type="ECO:0000313" key="2">
    <source>
        <dbReference type="EMBL" id="CAF0847426.1"/>
    </source>
</evidence>
<keyword evidence="4" id="KW-1185">Reference proteome</keyword>
<reference evidence="2" key="1">
    <citation type="submission" date="2021-02" db="EMBL/GenBank/DDBJ databases">
        <authorList>
            <person name="Nowell W R."/>
        </authorList>
    </citation>
    <scope>NUCLEOTIDE SEQUENCE</scope>
</reference>
<proteinExistence type="predicted"/>
<feature type="region of interest" description="Disordered" evidence="1">
    <location>
        <begin position="40"/>
        <end position="92"/>
    </location>
</feature>
<dbReference type="EMBL" id="CAJNOQ010000877">
    <property type="protein sequence ID" value="CAF0847426.1"/>
    <property type="molecule type" value="Genomic_DNA"/>
</dbReference>
<dbReference type="Proteomes" id="UP000663829">
    <property type="component" value="Unassembled WGS sequence"/>
</dbReference>
<protein>
    <submittedName>
        <fullName evidence="2">Uncharacterized protein</fullName>
    </submittedName>
</protein>
<evidence type="ECO:0000313" key="4">
    <source>
        <dbReference type="Proteomes" id="UP000663829"/>
    </source>
</evidence>
<dbReference type="Proteomes" id="UP000681722">
    <property type="component" value="Unassembled WGS sequence"/>
</dbReference>